<dbReference type="CDD" id="cd17321">
    <property type="entry name" value="MFS_MMR_MDR_like"/>
    <property type="match status" value="1"/>
</dbReference>
<evidence type="ECO:0000313" key="12">
    <source>
        <dbReference type="Proteomes" id="UP000622166"/>
    </source>
</evidence>
<evidence type="ECO:0000256" key="8">
    <source>
        <dbReference type="SAM" id="MobiDB-lite"/>
    </source>
</evidence>
<dbReference type="RefSeq" id="WP_189866583.1">
    <property type="nucleotide sequence ID" value="NZ_BMVW01000023.1"/>
</dbReference>
<feature type="transmembrane region" description="Helical" evidence="9">
    <location>
        <begin position="195"/>
        <end position="215"/>
    </location>
</feature>
<dbReference type="Gene3D" id="1.20.1250.20">
    <property type="entry name" value="MFS general substrate transporter like domains"/>
    <property type="match status" value="2"/>
</dbReference>
<dbReference type="GO" id="GO:0022857">
    <property type="term" value="F:transmembrane transporter activity"/>
    <property type="evidence" value="ECO:0007669"/>
    <property type="project" value="InterPro"/>
</dbReference>
<dbReference type="InterPro" id="IPR020846">
    <property type="entry name" value="MFS_dom"/>
</dbReference>
<dbReference type="GO" id="GO:0005886">
    <property type="term" value="C:plasma membrane"/>
    <property type="evidence" value="ECO:0007669"/>
    <property type="project" value="UniProtKB-SubCell"/>
</dbReference>
<dbReference type="InterPro" id="IPR036259">
    <property type="entry name" value="MFS_trans_sf"/>
</dbReference>
<gene>
    <name evidence="11" type="ORF">GCM10010365_71000</name>
</gene>
<dbReference type="PANTHER" id="PTHR42718:SF46">
    <property type="entry name" value="BLR6921 PROTEIN"/>
    <property type="match status" value="1"/>
</dbReference>
<dbReference type="PROSITE" id="PS00216">
    <property type="entry name" value="SUGAR_TRANSPORT_1"/>
    <property type="match status" value="1"/>
</dbReference>
<dbReference type="Pfam" id="PF07690">
    <property type="entry name" value="MFS_1"/>
    <property type="match status" value="2"/>
</dbReference>
<evidence type="ECO:0000259" key="10">
    <source>
        <dbReference type="PROSITE" id="PS50850"/>
    </source>
</evidence>
<evidence type="ECO:0000256" key="4">
    <source>
        <dbReference type="ARBA" id="ARBA00022692"/>
    </source>
</evidence>
<feature type="transmembrane region" description="Helical" evidence="9">
    <location>
        <begin position="303"/>
        <end position="322"/>
    </location>
</feature>
<dbReference type="PANTHER" id="PTHR42718">
    <property type="entry name" value="MAJOR FACILITATOR SUPERFAMILY MULTIDRUG TRANSPORTER MFSC"/>
    <property type="match status" value="1"/>
</dbReference>
<proteinExistence type="predicted"/>
<keyword evidence="3" id="KW-1003">Cell membrane</keyword>
<dbReference type="InterPro" id="IPR011701">
    <property type="entry name" value="MFS"/>
</dbReference>
<keyword evidence="6 9" id="KW-0472">Membrane</keyword>
<feature type="transmembrane region" description="Helical" evidence="9">
    <location>
        <begin position="46"/>
        <end position="64"/>
    </location>
</feature>
<reference evidence="11" key="2">
    <citation type="submission" date="2020-09" db="EMBL/GenBank/DDBJ databases">
        <authorList>
            <person name="Sun Q."/>
            <person name="Ohkuma M."/>
        </authorList>
    </citation>
    <scope>NUCLEOTIDE SEQUENCE</scope>
    <source>
        <strain evidence="11">JCM 4815</strain>
    </source>
</reference>
<evidence type="ECO:0000256" key="1">
    <source>
        <dbReference type="ARBA" id="ARBA00004651"/>
    </source>
</evidence>
<evidence type="ECO:0000256" key="7">
    <source>
        <dbReference type="ARBA" id="ARBA00023251"/>
    </source>
</evidence>
<feature type="transmembrane region" description="Helical" evidence="9">
    <location>
        <begin position="227"/>
        <end position="248"/>
    </location>
</feature>
<evidence type="ECO:0000256" key="5">
    <source>
        <dbReference type="ARBA" id="ARBA00022989"/>
    </source>
</evidence>
<evidence type="ECO:0000256" key="2">
    <source>
        <dbReference type="ARBA" id="ARBA00022448"/>
    </source>
</evidence>
<feature type="transmembrane region" description="Helical" evidence="9">
    <location>
        <begin position="269"/>
        <end position="297"/>
    </location>
</feature>
<dbReference type="SUPFAM" id="SSF103473">
    <property type="entry name" value="MFS general substrate transporter"/>
    <property type="match status" value="1"/>
</dbReference>
<sequence>MRIGNSPWDVLGVLCARFFMTLLDTSIVNVAIPAIQTDLNAGFDQVLWVVNGHVLALTVLLIAAGRLGDRFGLKQLYVAGLVVFSVSSPLCGAATSAYQLIAARVLADIGAAMLGPQTFVLITMLFPPNRRRAAIGVCGMVAALSTVSGPLLGGVLVDALGWQWIFLVNVPIGLLTLILAAVVVPDPRPGAQHRFDSPGMILICLALFAISFGLLEGERYHWGTVTGPLSIWSLLACGGLLLAVFVSVQRAQRWAPLVPFALFANRSSSVASATMLCFGSAMIGLALPMTICLQFVLHLSLSRAGITLAVASFASGLVAPIGGWLSDRMGRKPLLILGLAAYAVGLALLAVQADSGARPCQFVPTLAITGIGIGCVFVLTANLAVDVLDPKLAGGASGVFHTTRQIGALLGGSAVGTLLQNRLSASPREHAVQRAAELPPEASASFIDHFAGTSSTTLRGGDTFAGTLSLSQPPDAVDRIRSVGDAVLRDGFVEALRETGVLPIAICLIALLCAWRLAHPAAQAPAASPGSTNQAHMPTGGAG</sequence>
<keyword evidence="5 9" id="KW-1133">Transmembrane helix</keyword>
<feature type="transmembrane region" description="Helical" evidence="9">
    <location>
        <begin position="76"/>
        <end position="95"/>
    </location>
</feature>
<dbReference type="InterPro" id="IPR004638">
    <property type="entry name" value="EmrB-like"/>
</dbReference>
<feature type="domain" description="Major facilitator superfamily (MFS) profile" evidence="10">
    <location>
        <begin position="10"/>
        <end position="522"/>
    </location>
</feature>
<accession>A0A918QCQ5</accession>
<evidence type="ECO:0000256" key="9">
    <source>
        <dbReference type="SAM" id="Phobius"/>
    </source>
</evidence>
<dbReference type="NCBIfam" id="TIGR00711">
    <property type="entry name" value="efflux_EmrB"/>
    <property type="match status" value="1"/>
</dbReference>
<dbReference type="PRINTS" id="PR01036">
    <property type="entry name" value="TCRTETB"/>
</dbReference>
<dbReference type="EMBL" id="BMVW01000023">
    <property type="protein sequence ID" value="GGZ39956.1"/>
    <property type="molecule type" value="Genomic_DNA"/>
</dbReference>
<dbReference type="InterPro" id="IPR005829">
    <property type="entry name" value="Sugar_transporter_CS"/>
</dbReference>
<feature type="transmembrane region" description="Helical" evidence="9">
    <location>
        <begin position="12"/>
        <end position="34"/>
    </location>
</feature>
<feature type="region of interest" description="Disordered" evidence="8">
    <location>
        <begin position="524"/>
        <end position="543"/>
    </location>
</feature>
<dbReference type="Proteomes" id="UP000622166">
    <property type="component" value="Unassembled WGS sequence"/>
</dbReference>
<feature type="transmembrane region" description="Helical" evidence="9">
    <location>
        <begin position="162"/>
        <end position="183"/>
    </location>
</feature>
<keyword evidence="2" id="KW-0813">Transport</keyword>
<comment type="subcellular location">
    <subcellularLocation>
        <location evidence="1">Cell membrane</location>
        <topology evidence="1">Multi-pass membrane protein</topology>
    </subcellularLocation>
</comment>
<keyword evidence="7" id="KW-0046">Antibiotic resistance</keyword>
<protein>
    <submittedName>
        <fullName evidence="11">MFS transporter</fullName>
    </submittedName>
</protein>
<keyword evidence="12" id="KW-1185">Reference proteome</keyword>
<organism evidence="11 12">
    <name type="scientific">Streptomyces poonensis</name>
    <dbReference type="NCBI Taxonomy" id="68255"/>
    <lineage>
        <taxon>Bacteria</taxon>
        <taxon>Bacillati</taxon>
        <taxon>Actinomycetota</taxon>
        <taxon>Actinomycetes</taxon>
        <taxon>Kitasatosporales</taxon>
        <taxon>Streptomycetaceae</taxon>
        <taxon>Streptomyces</taxon>
    </lineage>
</organism>
<feature type="transmembrane region" description="Helical" evidence="9">
    <location>
        <begin position="101"/>
        <end position="126"/>
    </location>
</feature>
<dbReference type="PROSITE" id="PS50850">
    <property type="entry name" value="MFS"/>
    <property type="match status" value="1"/>
</dbReference>
<keyword evidence="4 9" id="KW-0812">Transmembrane</keyword>
<name>A0A918QCQ5_9ACTN</name>
<feature type="transmembrane region" description="Helical" evidence="9">
    <location>
        <begin position="365"/>
        <end position="385"/>
    </location>
</feature>
<reference evidence="11" key="1">
    <citation type="journal article" date="2014" name="Int. J. Syst. Evol. Microbiol.">
        <title>Complete genome sequence of Corynebacterium casei LMG S-19264T (=DSM 44701T), isolated from a smear-ripened cheese.</title>
        <authorList>
            <consortium name="US DOE Joint Genome Institute (JGI-PGF)"/>
            <person name="Walter F."/>
            <person name="Albersmeier A."/>
            <person name="Kalinowski J."/>
            <person name="Ruckert C."/>
        </authorList>
    </citation>
    <scope>NUCLEOTIDE SEQUENCE</scope>
    <source>
        <strain evidence="11">JCM 4815</strain>
    </source>
</reference>
<evidence type="ECO:0000256" key="3">
    <source>
        <dbReference type="ARBA" id="ARBA00022475"/>
    </source>
</evidence>
<evidence type="ECO:0000256" key="6">
    <source>
        <dbReference type="ARBA" id="ARBA00023136"/>
    </source>
</evidence>
<evidence type="ECO:0000313" key="11">
    <source>
        <dbReference type="EMBL" id="GGZ39956.1"/>
    </source>
</evidence>
<dbReference type="AlphaFoldDB" id="A0A918QCQ5"/>
<dbReference type="GO" id="GO:0046677">
    <property type="term" value="P:response to antibiotic"/>
    <property type="evidence" value="ECO:0007669"/>
    <property type="project" value="UniProtKB-KW"/>
</dbReference>
<feature type="transmembrane region" description="Helical" evidence="9">
    <location>
        <begin position="334"/>
        <end position="353"/>
    </location>
</feature>
<feature type="transmembrane region" description="Helical" evidence="9">
    <location>
        <begin position="133"/>
        <end position="156"/>
    </location>
</feature>
<comment type="caution">
    <text evidence="11">The sequence shown here is derived from an EMBL/GenBank/DDBJ whole genome shotgun (WGS) entry which is preliminary data.</text>
</comment>